<evidence type="ECO:0008006" key="3">
    <source>
        <dbReference type="Google" id="ProtNLM"/>
    </source>
</evidence>
<evidence type="ECO:0000313" key="2">
    <source>
        <dbReference type="Proteomes" id="UP000054166"/>
    </source>
</evidence>
<organism evidence="1 2">
    <name type="scientific">Piloderma croceum (strain F 1598)</name>
    <dbReference type="NCBI Taxonomy" id="765440"/>
    <lineage>
        <taxon>Eukaryota</taxon>
        <taxon>Fungi</taxon>
        <taxon>Dikarya</taxon>
        <taxon>Basidiomycota</taxon>
        <taxon>Agaricomycotina</taxon>
        <taxon>Agaricomycetes</taxon>
        <taxon>Agaricomycetidae</taxon>
        <taxon>Atheliales</taxon>
        <taxon>Atheliaceae</taxon>
        <taxon>Piloderma</taxon>
    </lineage>
</organism>
<gene>
    <name evidence="1" type="ORF">PILCRDRAFT_71983</name>
</gene>
<protein>
    <recommendedName>
        <fullName evidence="3">CHAT domain-containing protein</fullName>
    </recommendedName>
</protein>
<dbReference type="EMBL" id="KN832999">
    <property type="protein sequence ID" value="KIM81476.1"/>
    <property type="molecule type" value="Genomic_DNA"/>
</dbReference>
<name>A0A0C3FQN2_PILCF</name>
<dbReference type="AlphaFoldDB" id="A0A0C3FQN2"/>
<dbReference type="InParanoid" id="A0A0C3FQN2"/>
<sequence length="65" mass="7384">MWSIMDNNAPLVVAEVYSHLIRGSEPDSTQAVYALYHAVRCLHEQLEELGQPSFLSWVPFIHVGM</sequence>
<dbReference type="STRING" id="765440.A0A0C3FQN2"/>
<accession>A0A0C3FQN2</accession>
<keyword evidence="2" id="KW-1185">Reference proteome</keyword>
<dbReference type="OrthoDB" id="9991317at2759"/>
<dbReference type="HOGENOM" id="CLU_001305_3_0_1"/>
<reference evidence="2" key="2">
    <citation type="submission" date="2015-01" db="EMBL/GenBank/DDBJ databases">
        <title>Evolutionary Origins and Diversification of the Mycorrhizal Mutualists.</title>
        <authorList>
            <consortium name="DOE Joint Genome Institute"/>
            <consortium name="Mycorrhizal Genomics Consortium"/>
            <person name="Kohler A."/>
            <person name="Kuo A."/>
            <person name="Nagy L.G."/>
            <person name="Floudas D."/>
            <person name="Copeland A."/>
            <person name="Barry K.W."/>
            <person name="Cichocki N."/>
            <person name="Veneault-Fourrey C."/>
            <person name="LaButti K."/>
            <person name="Lindquist E.A."/>
            <person name="Lipzen A."/>
            <person name="Lundell T."/>
            <person name="Morin E."/>
            <person name="Murat C."/>
            <person name="Riley R."/>
            <person name="Ohm R."/>
            <person name="Sun H."/>
            <person name="Tunlid A."/>
            <person name="Henrissat B."/>
            <person name="Grigoriev I.V."/>
            <person name="Hibbett D.S."/>
            <person name="Martin F."/>
        </authorList>
    </citation>
    <scope>NUCLEOTIDE SEQUENCE [LARGE SCALE GENOMIC DNA]</scope>
    <source>
        <strain evidence="2">F 1598</strain>
    </source>
</reference>
<reference evidence="1 2" key="1">
    <citation type="submission" date="2014-04" db="EMBL/GenBank/DDBJ databases">
        <authorList>
            <consortium name="DOE Joint Genome Institute"/>
            <person name="Kuo A."/>
            <person name="Tarkka M."/>
            <person name="Buscot F."/>
            <person name="Kohler A."/>
            <person name="Nagy L.G."/>
            <person name="Floudas D."/>
            <person name="Copeland A."/>
            <person name="Barry K.W."/>
            <person name="Cichocki N."/>
            <person name="Veneault-Fourrey C."/>
            <person name="LaButti K."/>
            <person name="Lindquist E.A."/>
            <person name="Lipzen A."/>
            <person name="Lundell T."/>
            <person name="Morin E."/>
            <person name="Murat C."/>
            <person name="Sun H."/>
            <person name="Tunlid A."/>
            <person name="Henrissat B."/>
            <person name="Grigoriev I.V."/>
            <person name="Hibbett D.S."/>
            <person name="Martin F."/>
            <person name="Nordberg H.P."/>
            <person name="Cantor M.N."/>
            <person name="Hua S.X."/>
        </authorList>
    </citation>
    <scope>NUCLEOTIDE SEQUENCE [LARGE SCALE GENOMIC DNA]</scope>
    <source>
        <strain evidence="1 2">F 1598</strain>
    </source>
</reference>
<dbReference type="Proteomes" id="UP000054166">
    <property type="component" value="Unassembled WGS sequence"/>
</dbReference>
<proteinExistence type="predicted"/>
<evidence type="ECO:0000313" key="1">
    <source>
        <dbReference type="EMBL" id="KIM81476.1"/>
    </source>
</evidence>